<dbReference type="RefSeq" id="WP_344314051.1">
    <property type="nucleotide sequence ID" value="NZ_BAAANY010000031.1"/>
</dbReference>
<comment type="similarity">
    <text evidence="2">Belongs to the UPF0410 family.</text>
</comment>
<dbReference type="InterPro" id="IPR007341">
    <property type="entry name" value="Transgly_assoc"/>
</dbReference>
<evidence type="ECO:0000256" key="7">
    <source>
        <dbReference type="SAM" id="Phobius"/>
    </source>
</evidence>
<evidence type="ECO:0000256" key="1">
    <source>
        <dbReference type="ARBA" id="ARBA00004651"/>
    </source>
</evidence>
<organism evidence="8 9">
    <name type="scientific">Fodinicola feengrottensis</name>
    <dbReference type="NCBI Taxonomy" id="435914"/>
    <lineage>
        <taxon>Bacteria</taxon>
        <taxon>Bacillati</taxon>
        <taxon>Actinomycetota</taxon>
        <taxon>Actinomycetes</taxon>
        <taxon>Mycobacteriales</taxon>
        <taxon>Fodinicola</taxon>
    </lineage>
</organism>
<comment type="subcellular location">
    <subcellularLocation>
        <location evidence="1">Cell membrane</location>
        <topology evidence="1">Multi-pass membrane protein</topology>
    </subcellularLocation>
</comment>
<feature type="transmembrane region" description="Helical" evidence="7">
    <location>
        <begin position="6"/>
        <end position="22"/>
    </location>
</feature>
<evidence type="ECO:0000256" key="3">
    <source>
        <dbReference type="ARBA" id="ARBA00022475"/>
    </source>
</evidence>
<dbReference type="Proteomes" id="UP001500618">
    <property type="component" value="Unassembled WGS sequence"/>
</dbReference>
<protein>
    <recommendedName>
        <fullName evidence="10">GlsB/YeaQ/YmgE family stress response membrane protein</fullName>
    </recommendedName>
</protein>
<dbReference type="PANTHER" id="PTHR33884:SF3">
    <property type="entry name" value="UPF0410 PROTEIN YMGE"/>
    <property type="match status" value="1"/>
</dbReference>
<name>A0ABP4UJ16_9ACTN</name>
<evidence type="ECO:0008006" key="10">
    <source>
        <dbReference type="Google" id="ProtNLM"/>
    </source>
</evidence>
<sequence>MWTIITTIIAGAIIGVLARLVMPGRQAMPWWLTVVVGVVAVLIGYFIAGLFHVASTPGVDWIRWGISLVVCIILVGLTAALYPRIRGGSTA</sequence>
<evidence type="ECO:0000256" key="6">
    <source>
        <dbReference type="ARBA" id="ARBA00023136"/>
    </source>
</evidence>
<evidence type="ECO:0000256" key="4">
    <source>
        <dbReference type="ARBA" id="ARBA00022692"/>
    </source>
</evidence>
<evidence type="ECO:0000313" key="9">
    <source>
        <dbReference type="Proteomes" id="UP001500618"/>
    </source>
</evidence>
<feature type="transmembrane region" description="Helical" evidence="7">
    <location>
        <begin position="29"/>
        <end position="55"/>
    </location>
</feature>
<keyword evidence="5 7" id="KW-1133">Transmembrane helix</keyword>
<proteinExistence type="inferred from homology"/>
<keyword evidence="9" id="KW-1185">Reference proteome</keyword>
<gene>
    <name evidence="8" type="ORF">GCM10009765_64910</name>
</gene>
<keyword evidence="6 7" id="KW-0472">Membrane</keyword>
<dbReference type="EMBL" id="BAAANY010000031">
    <property type="protein sequence ID" value="GAA1706490.1"/>
    <property type="molecule type" value="Genomic_DNA"/>
</dbReference>
<accession>A0ABP4UJ16</accession>
<reference evidence="9" key="1">
    <citation type="journal article" date="2019" name="Int. J. Syst. Evol. Microbiol.">
        <title>The Global Catalogue of Microorganisms (GCM) 10K type strain sequencing project: providing services to taxonomists for standard genome sequencing and annotation.</title>
        <authorList>
            <consortium name="The Broad Institute Genomics Platform"/>
            <consortium name="The Broad Institute Genome Sequencing Center for Infectious Disease"/>
            <person name="Wu L."/>
            <person name="Ma J."/>
        </authorList>
    </citation>
    <scope>NUCLEOTIDE SEQUENCE [LARGE SCALE GENOMIC DNA]</scope>
    <source>
        <strain evidence="9">JCM 14718</strain>
    </source>
</reference>
<feature type="transmembrane region" description="Helical" evidence="7">
    <location>
        <begin position="61"/>
        <end position="82"/>
    </location>
</feature>
<comment type="caution">
    <text evidence="8">The sequence shown here is derived from an EMBL/GenBank/DDBJ whole genome shotgun (WGS) entry which is preliminary data.</text>
</comment>
<evidence type="ECO:0000256" key="5">
    <source>
        <dbReference type="ARBA" id="ARBA00022989"/>
    </source>
</evidence>
<dbReference type="PANTHER" id="PTHR33884">
    <property type="entry name" value="UPF0410 PROTEIN YMGE"/>
    <property type="match status" value="1"/>
</dbReference>
<evidence type="ECO:0000313" key="8">
    <source>
        <dbReference type="EMBL" id="GAA1706490.1"/>
    </source>
</evidence>
<evidence type="ECO:0000256" key="2">
    <source>
        <dbReference type="ARBA" id="ARBA00011006"/>
    </source>
</evidence>
<keyword evidence="3" id="KW-1003">Cell membrane</keyword>
<keyword evidence="4 7" id="KW-0812">Transmembrane</keyword>